<feature type="transmembrane region" description="Helical" evidence="1">
    <location>
        <begin position="24"/>
        <end position="42"/>
    </location>
</feature>
<reference evidence="2 3" key="1">
    <citation type="submission" date="2017-09" db="EMBL/GenBank/DDBJ databases">
        <title>Depth-based differentiation of microbial function through sediment-hosted aquifers and enrichment of novel symbionts in the deep terrestrial subsurface.</title>
        <authorList>
            <person name="Probst A.J."/>
            <person name="Ladd B."/>
            <person name="Jarett J.K."/>
            <person name="Geller-Mcgrath D.E."/>
            <person name="Sieber C.M."/>
            <person name="Emerson J.B."/>
            <person name="Anantharaman K."/>
            <person name="Thomas B.C."/>
            <person name="Malmstrom R."/>
            <person name="Stieglmeier M."/>
            <person name="Klingl A."/>
            <person name="Woyke T."/>
            <person name="Ryan C.M."/>
            <person name="Banfield J.F."/>
        </authorList>
    </citation>
    <scope>NUCLEOTIDE SEQUENCE [LARGE SCALE GENOMIC DNA]</scope>
    <source>
        <strain evidence="2">CG11_big_fil_rev_8_21_14_0_20_46_11</strain>
    </source>
</reference>
<evidence type="ECO:0000313" key="3">
    <source>
        <dbReference type="Proteomes" id="UP000229342"/>
    </source>
</evidence>
<evidence type="ECO:0000256" key="1">
    <source>
        <dbReference type="HAMAP-Rule" id="MF_02088"/>
    </source>
</evidence>
<comment type="subcellular location">
    <subcellularLocation>
        <location evidence="1">Cell membrane</location>
        <topology evidence="1">Multi-pass membrane protein</topology>
    </subcellularLocation>
</comment>
<name>A0A2H0KC64_9BACT</name>
<dbReference type="AlphaFoldDB" id="A0A2H0KC64"/>
<dbReference type="Proteomes" id="UP000229342">
    <property type="component" value="Unassembled WGS sequence"/>
</dbReference>
<sequence length="226" mass="25319">MINETIPTVSIPTIIEKPEPDFKFLVLVAMFSSLLIAMNLLGGKIVTVFGIAASVGVFIVPVTFAITDITTELYGRAFSRKLTFAGMLSILAVMVYSVIFVILEPNIRFASNDAYATVFGTSLRIMTASIVAFTLAQLQDIFIFDKVRKMTKGRWLWVRTNVSTFFSELVDTTVFMFIAFYMITPKFDALFVIKMIIPYLFLKIAFALLITPAVYAGVRGLRKREV</sequence>
<feature type="transmembrane region" description="Helical" evidence="1">
    <location>
        <begin position="82"/>
        <end position="103"/>
    </location>
</feature>
<keyword evidence="1" id="KW-0812">Transmembrane</keyword>
<comment type="caution">
    <text evidence="2">The sequence shown here is derived from an EMBL/GenBank/DDBJ whole genome shotgun (WGS) entry which is preliminary data.</text>
</comment>
<dbReference type="PANTHER" id="PTHR34300:SF2">
    <property type="entry name" value="QUEUOSINE PRECURSOR TRANSPORTER-RELATED"/>
    <property type="match status" value="1"/>
</dbReference>
<keyword evidence="1" id="KW-1133">Transmembrane helix</keyword>
<dbReference type="HAMAP" id="MF_02088">
    <property type="entry name" value="Q_prec_transport"/>
    <property type="match status" value="1"/>
</dbReference>
<comment type="function">
    <text evidence="1">Involved in the import of queuosine (Q) precursors, required for Q precursor salvage.</text>
</comment>
<dbReference type="InterPro" id="IPR003744">
    <property type="entry name" value="YhhQ"/>
</dbReference>
<gene>
    <name evidence="2" type="ORF">COV91_02115</name>
</gene>
<dbReference type="NCBIfam" id="TIGR00697">
    <property type="entry name" value="queuosine precursor transporter"/>
    <property type="match status" value="1"/>
</dbReference>
<keyword evidence="1" id="KW-1003">Cell membrane</keyword>
<comment type="similarity">
    <text evidence="1">Belongs to the vitamin uptake transporter (VUT/ECF) (TC 2.A.88) family. Q precursor transporter subfamily.</text>
</comment>
<dbReference type="PANTHER" id="PTHR34300">
    <property type="entry name" value="QUEUOSINE PRECURSOR TRANSPORTER-RELATED"/>
    <property type="match status" value="1"/>
</dbReference>
<organism evidence="2 3">
    <name type="scientific">Candidatus Taylorbacteria bacterium CG11_big_fil_rev_8_21_14_0_20_46_11</name>
    <dbReference type="NCBI Taxonomy" id="1975025"/>
    <lineage>
        <taxon>Bacteria</taxon>
        <taxon>Candidatus Tayloriibacteriota</taxon>
    </lineage>
</organism>
<dbReference type="EMBL" id="PCVG01000024">
    <property type="protein sequence ID" value="PIQ68846.1"/>
    <property type="molecule type" value="Genomic_DNA"/>
</dbReference>
<dbReference type="Pfam" id="PF02592">
    <property type="entry name" value="Vut_1"/>
    <property type="match status" value="1"/>
</dbReference>
<keyword evidence="1" id="KW-0472">Membrane</keyword>
<proteinExistence type="inferred from homology"/>
<keyword evidence="1" id="KW-0813">Transport</keyword>
<feature type="transmembrane region" description="Helical" evidence="1">
    <location>
        <begin position="196"/>
        <end position="218"/>
    </location>
</feature>
<dbReference type="GO" id="GO:0005886">
    <property type="term" value="C:plasma membrane"/>
    <property type="evidence" value="ECO:0007669"/>
    <property type="project" value="UniProtKB-SubCell"/>
</dbReference>
<feature type="transmembrane region" description="Helical" evidence="1">
    <location>
        <begin position="165"/>
        <end position="184"/>
    </location>
</feature>
<feature type="transmembrane region" description="Helical" evidence="1">
    <location>
        <begin position="48"/>
        <end position="70"/>
    </location>
</feature>
<dbReference type="GO" id="GO:0022857">
    <property type="term" value="F:transmembrane transporter activity"/>
    <property type="evidence" value="ECO:0007669"/>
    <property type="project" value="UniProtKB-UniRule"/>
</dbReference>
<protein>
    <recommendedName>
        <fullName evidence="1">Probable queuosine precursor transporter</fullName>
        <shortName evidence="1">Q precursor transporter</shortName>
    </recommendedName>
</protein>
<accession>A0A2H0KC64</accession>
<evidence type="ECO:0000313" key="2">
    <source>
        <dbReference type="EMBL" id="PIQ68846.1"/>
    </source>
</evidence>